<organism evidence="1 2">
    <name type="scientific">Promicromonospora sukumoe</name>
    <dbReference type="NCBI Taxonomy" id="88382"/>
    <lineage>
        <taxon>Bacteria</taxon>
        <taxon>Bacillati</taxon>
        <taxon>Actinomycetota</taxon>
        <taxon>Actinomycetes</taxon>
        <taxon>Micrococcales</taxon>
        <taxon>Promicromonosporaceae</taxon>
        <taxon>Promicromonospora</taxon>
    </lineage>
</organism>
<evidence type="ECO:0000313" key="2">
    <source>
        <dbReference type="Proteomes" id="UP000540568"/>
    </source>
</evidence>
<protein>
    <submittedName>
        <fullName evidence="1">Uncharacterized protein</fullName>
    </submittedName>
</protein>
<comment type="caution">
    <text evidence="1">The sequence shown here is derived from an EMBL/GenBank/DDBJ whole genome shotgun (WGS) entry which is preliminary data.</text>
</comment>
<dbReference type="Proteomes" id="UP000540568">
    <property type="component" value="Unassembled WGS sequence"/>
</dbReference>
<keyword evidence="2" id="KW-1185">Reference proteome</keyword>
<dbReference type="EMBL" id="JACGWV010000001">
    <property type="protein sequence ID" value="MBA8808034.1"/>
    <property type="molecule type" value="Genomic_DNA"/>
</dbReference>
<name>A0A7W3PE03_9MICO</name>
<proteinExistence type="predicted"/>
<sequence>MCVPGLAAYLRAADVGASDVEPSDIGPAAIVLIPDGPVEGDRPVLATAQVTAPATAGVTAPGTTATEGRA</sequence>
<accession>A0A7W3PE03</accession>
<reference evidence="1 2" key="1">
    <citation type="submission" date="2020-07" db="EMBL/GenBank/DDBJ databases">
        <title>Sequencing the genomes of 1000 actinobacteria strains.</title>
        <authorList>
            <person name="Klenk H.-P."/>
        </authorList>
    </citation>
    <scope>NUCLEOTIDE SEQUENCE [LARGE SCALE GENOMIC DNA]</scope>
    <source>
        <strain evidence="1 2">DSM 44121</strain>
    </source>
</reference>
<gene>
    <name evidence="1" type="ORF">FHX71_001976</name>
</gene>
<evidence type="ECO:0000313" key="1">
    <source>
        <dbReference type="EMBL" id="MBA8808034.1"/>
    </source>
</evidence>
<dbReference type="AlphaFoldDB" id="A0A7W3PE03"/>